<dbReference type="AlphaFoldDB" id="A0A835D071"/>
<keyword evidence="3" id="KW-1185">Reference proteome</keyword>
<evidence type="ECO:0000256" key="1">
    <source>
        <dbReference type="SAM" id="MobiDB-lite"/>
    </source>
</evidence>
<evidence type="ECO:0000313" key="2">
    <source>
        <dbReference type="EMBL" id="KAF8369302.1"/>
    </source>
</evidence>
<dbReference type="EMBL" id="JABCRI010000860">
    <property type="protein sequence ID" value="KAF8369302.1"/>
    <property type="molecule type" value="Genomic_DNA"/>
</dbReference>
<dbReference type="PANTHER" id="PTHR34282">
    <property type="entry name" value="OS01G0228800 PROTEIN-RELATED"/>
    <property type="match status" value="1"/>
</dbReference>
<feature type="compositionally biased region" description="Basic residues" evidence="1">
    <location>
        <begin position="81"/>
        <end position="90"/>
    </location>
</feature>
<name>A0A835D071_TETSI</name>
<feature type="compositionally biased region" description="Polar residues" evidence="1">
    <location>
        <begin position="60"/>
        <end position="79"/>
    </location>
</feature>
<sequence length="223" mass="24315">MNASVPVTRKPQKKEASDKKVGKLQKVSPGRGKSVEKENLKSKIGSNSQDQATKLRKSENASIIATNSVSHLGSTTQNPIHRMKKQPTKKVKLVRESHSNSLVTENLGCEEDGKGVILTCAVDSILTRTNTLLSEKLLIEEGAKASKIQIEGNPILFIAENSQNLLCDVTPQTNQHKRGIESAEEANQLTDHKTTEKSFVVETDLKGLLLSSPSFLSFAEEAL</sequence>
<reference evidence="2 3" key="1">
    <citation type="submission" date="2020-04" db="EMBL/GenBank/DDBJ databases">
        <title>Plant Genome Project.</title>
        <authorList>
            <person name="Zhang R.-G."/>
        </authorList>
    </citation>
    <scope>NUCLEOTIDE SEQUENCE [LARGE SCALE GENOMIC DNA]</scope>
    <source>
        <strain evidence="2">YNK0</strain>
        <tissue evidence="2">Leaf</tissue>
    </source>
</reference>
<comment type="caution">
    <text evidence="2">The sequence shown here is derived from an EMBL/GenBank/DDBJ whole genome shotgun (WGS) entry which is preliminary data.</text>
</comment>
<accession>A0A835D071</accession>
<dbReference type="OrthoDB" id="1079501at2759"/>
<feature type="region of interest" description="Disordered" evidence="1">
    <location>
        <begin position="1"/>
        <end position="90"/>
    </location>
</feature>
<evidence type="ECO:0000313" key="3">
    <source>
        <dbReference type="Proteomes" id="UP000655225"/>
    </source>
</evidence>
<dbReference type="Proteomes" id="UP000655225">
    <property type="component" value="Unassembled WGS sequence"/>
</dbReference>
<protein>
    <submittedName>
        <fullName evidence="2">Uncharacterized protein</fullName>
    </submittedName>
</protein>
<gene>
    <name evidence="2" type="ORF">HHK36_032686</name>
</gene>
<proteinExistence type="predicted"/>
<organism evidence="2 3">
    <name type="scientific">Tetracentron sinense</name>
    <name type="common">Spur-leaf</name>
    <dbReference type="NCBI Taxonomy" id="13715"/>
    <lineage>
        <taxon>Eukaryota</taxon>
        <taxon>Viridiplantae</taxon>
        <taxon>Streptophyta</taxon>
        <taxon>Embryophyta</taxon>
        <taxon>Tracheophyta</taxon>
        <taxon>Spermatophyta</taxon>
        <taxon>Magnoliopsida</taxon>
        <taxon>Trochodendrales</taxon>
        <taxon>Trochodendraceae</taxon>
        <taxon>Tetracentron</taxon>
    </lineage>
</organism>
<dbReference type="PANTHER" id="PTHR34282:SF2">
    <property type="entry name" value="DUF3741 DOMAIN-CONTAINING PROTEIN"/>
    <property type="match status" value="1"/>
</dbReference>